<dbReference type="EMBL" id="CP014585">
    <property type="protein sequence ID" value="ANZ75295.1"/>
    <property type="molecule type" value="Genomic_DNA"/>
</dbReference>
<organism evidence="8 9">
    <name type="scientific">Komagataella pastoris</name>
    <name type="common">Yeast</name>
    <name type="synonym">Pichia pastoris</name>
    <dbReference type="NCBI Taxonomy" id="4922"/>
    <lineage>
        <taxon>Eukaryota</taxon>
        <taxon>Fungi</taxon>
        <taxon>Dikarya</taxon>
        <taxon>Ascomycota</taxon>
        <taxon>Saccharomycotina</taxon>
        <taxon>Pichiomycetes</taxon>
        <taxon>Pichiales</taxon>
        <taxon>Pichiaceae</taxon>
        <taxon>Komagataella</taxon>
    </lineage>
</organism>
<evidence type="ECO:0000313" key="9">
    <source>
        <dbReference type="Proteomes" id="UP000094565"/>
    </source>
</evidence>
<sequence length="154" mass="17792">MVNGFDFSKMFGRKDPELVSKEVKQYNERRFKQMALFYGFTVATFICSKIAYRGVIKRRYIPNYYQHNHVAPPFSFYRDALSAVFHSTSLAITSLGMASTGVLWYYDISSVAEFSFKLKQALGGHDKEQELKKLPEDETVQEIQNSINSYLGDR</sequence>
<keyword evidence="4 7" id="KW-0812">Transmembrane</keyword>
<evidence type="ECO:0000256" key="2">
    <source>
        <dbReference type="ARBA" id="ARBA00008938"/>
    </source>
</evidence>
<dbReference type="Proteomes" id="UP000094565">
    <property type="component" value="Chromosome 2"/>
</dbReference>
<dbReference type="AlphaFoldDB" id="A0A1B2JBR0"/>
<keyword evidence="9" id="KW-1185">Reference proteome</keyword>
<keyword evidence="6 7" id="KW-0472">Membrane</keyword>
<evidence type="ECO:0000256" key="7">
    <source>
        <dbReference type="RuleBase" id="RU367098"/>
    </source>
</evidence>
<keyword evidence="5 7" id="KW-1133">Transmembrane helix</keyword>
<comment type="subcellular location">
    <subcellularLocation>
        <location evidence="1 7">Membrane</location>
        <topology evidence="1 7">Multi-pass membrane protein</topology>
    </subcellularLocation>
</comment>
<gene>
    <name evidence="7 8" type="primary">AIM11</name>
    <name evidence="8" type="ORF">ATY40_BA7502902</name>
</gene>
<feature type="transmembrane region" description="Helical" evidence="7">
    <location>
        <begin position="35"/>
        <end position="52"/>
    </location>
</feature>
<dbReference type="PANTHER" id="PTHR39136:SF1">
    <property type="entry name" value="ALTERED INHERITANCE OF MITOCHONDRIA PROTEIN 11"/>
    <property type="match status" value="1"/>
</dbReference>
<accession>A0A1B2JBR0</accession>
<dbReference type="GO" id="GO:0005739">
    <property type="term" value="C:mitochondrion"/>
    <property type="evidence" value="ECO:0007669"/>
    <property type="project" value="TreeGrafter"/>
</dbReference>
<evidence type="ECO:0000256" key="3">
    <source>
        <dbReference type="ARBA" id="ARBA00021144"/>
    </source>
</evidence>
<evidence type="ECO:0000256" key="4">
    <source>
        <dbReference type="ARBA" id="ARBA00022692"/>
    </source>
</evidence>
<proteinExistence type="inferred from homology"/>
<evidence type="ECO:0000256" key="1">
    <source>
        <dbReference type="ARBA" id="ARBA00004141"/>
    </source>
</evidence>
<evidence type="ECO:0000256" key="6">
    <source>
        <dbReference type="ARBA" id="ARBA00023136"/>
    </source>
</evidence>
<evidence type="ECO:0000256" key="5">
    <source>
        <dbReference type="ARBA" id="ARBA00022989"/>
    </source>
</evidence>
<dbReference type="InterPro" id="IPR038814">
    <property type="entry name" value="AIM11"/>
</dbReference>
<comment type="similarity">
    <text evidence="2 7">Belongs to the AIM11 family.</text>
</comment>
<protein>
    <recommendedName>
        <fullName evidence="3 7">Altered inheritance of mitochondria protein 11</fullName>
    </recommendedName>
</protein>
<dbReference type="GO" id="GO:0016020">
    <property type="term" value="C:membrane"/>
    <property type="evidence" value="ECO:0007669"/>
    <property type="project" value="UniProtKB-SubCell"/>
</dbReference>
<name>A0A1B2JBR0_PICPA</name>
<evidence type="ECO:0000313" key="8">
    <source>
        <dbReference type="EMBL" id="ANZ75295.1"/>
    </source>
</evidence>
<dbReference type="OrthoDB" id="4088121at2759"/>
<reference evidence="8 9" key="1">
    <citation type="submission" date="2016-02" db="EMBL/GenBank/DDBJ databases">
        <title>Comparative genomic and transcriptomic foundation for Pichia pastoris.</title>
        <authorList>
            <person name="Love K.R."/>
            <person name="Shah K.A."/>
            <person name="Whittaker C.A."/>
            <person name="Wu J."/>
            <person name="Bartlett M.C."/>
            <person name="Ma D."/>
            <person name="Leeson R.L."/>
            <person name="Priest M."/>
            <person name="Young S.K."/>
            <person name="Love J.C."/>
        </authorList>
    </citation>
    <scope>NUCLEOTIDE SEQUENCE [LARGE SCALE GENOMIC DNA]</scope>
    <source>
        <strain evidence="8 9">ATCC 28485</strain>
    </source>
</reference>
<dbReference type="PANTHER" id="PTHR39136">
    <property type="entry name" value="ALTERED INHERITANCE OF MITOCHONDRIA PROTEIN 11"/>
    <property type="match status" value="1"/>
</dbReference>